<gene>
    <name evidence="1" type="ORF">NX02_07230</name>
</gene>
<dbReference type="AlphaFoldDB" id="W0AA26"/>
<proteinExistence type="predicted"/>
<evidence type="ECO:0000313" key="1">
    <source>
        <dbReference type="EMBL" id="AHE53173.1"/>
    </source>
</evidence>
<dbReference type="STRING" id="1123269.NX02_07230"/>
<evidence type="ECO:0000313" key="2">
    <source>
        <dbReference type="Proteomes" id="UP000018851"/>
    </source>
</evidence>
<organism evidence="1 2">
    <name type="scientific">Sphingomonas sanxanigenens DSM 19645 = NX02</name>
    <dbReference type="NCBI Taxonomy" id="1123269"/>
    <lineage>
        <taxon>Bacteria</taxon>
        <taxon>Pseudomonadati</taxon>
        <taxon>Pseudomonadota</taxon>
        <taxon>Alphaproteobacteria</taxon>
        <taxon>Sphingomonadales</taxon>
        <taxon>Sphingomonadaceae</taxon>
        <taxon>Sphingomonas</taxon>
    </lineage>
</organism>
<sequence>MTQSTDFAVDLPGIARALLDERRARDTRLGDGIFADPAWDLMLAVYLGERDGRPLSAASLEAASPVPQSTVRRWVRLLVERGILIPSGERDVTVTLGAPALARLEDHLTMFAGGLPMRTRADGI</sequence>
<dbReference type="OrthoDB" id="7594920at2"/>
<dbReference type="RefSeq" id="WP_025291441.1">
    <property type="nucleotide sequence ID" value="NZ_CP006644.1"/>
</dbReference>
<protein>
    <recommendedName>
        <fullName evidence="3">HTH marR-type domain-containing protein</fullName>
    </recommendedName>
</protein>
<dbReference type="EMBL" id="CP006644">
    <property type="protein sequence ID" value="AHE53173.1"/>
    <property type="molecule type" value="Genomic_DNA"/>
</dbReference>
<reference evidence="1 2" key="1">
    <citation type="submission" date="2013-07" db="EMBL/GenBank/DDBJ databases">
        <title>Completed genome of Sphingomonas sanxanigenens NX02.</title>
        <authorList>
            <person name="Ma T."/>
            <person name="Huang H."/>
            <person name="Wu M."/>
            <person name="Li X."/>
            <person name="Li G."/>
        </authorList>
    </citation>
    <scope>NUCLEOTIDE SEQUENCE [LARGE SCALE GENOMIC DNA]</scope>
    <source>
        <strain evidence="1 2">NX02</strain>
    </source>
</reference>
<accession>W0AA26</accession>
<dbReference type="PATRIC" id="fig|1123269.5.peg.1402"/>
<dbReference type="Proteomes" id="UP000018851">
    <property type="component" value="Chromosome"/>
</dbReference>
<keyword evidence="2" id="KW-1185">Reference proteome</keyword>
<dbReference type="HOGENOM" id="CLU_2002447_0_0_5"/>
<dbReference type="eggNOG" id="COG1846">
    <property type="taxonomic scope" value="Bacteria"/>
</dbReference>
<dbReference type="KEGG" id="ssan:NX02_07230"/>
<evidence type="ECO:0008006" key="3">
    <source>
        <dbReference type="Google" id="ProtNLM"/>
    </source>
</evidence>
<name>W0AA26_9SPHN</name>